<gene>
    <name evidence="5" type="ORF">AVCANL283_02755</name>
</gene>
<dbReference type="RefSeq" id="WP_224323746.1">
    <property type="nucleotide sequence ID" value="NZ_JACGBB010000004.1"/>
</dbReference>
<dbReference type="InterPro" id="IPR043128">
    <property type="entry name" value="Rev_trsase/Diguanyl_cyclase"/>
</dbReference>
<keyword evidence="3" id="KW-1133">Transmembrane helix</keyword>
<dbReference type="Proteomes" id="UP000786183">
    <property type="component" value="Unassembled WGS sequence"/>
</dbReference>
<evidence type="ECO:0000313" key="6">
    <source>
        <dbReference type="Proteomes" id="UP000786183"/>
    </source>
</evidence>
<keyword evidence="6" id="KW-1185">Reference proteome</keyword>
<evidence type="ECO:0000256" key="2">
    <source>
        <dbReference type="ARBA" id="ARBA00034247"/>
    </source>
</evidence>
<dbReference type="PANTHER" id="PTHR45138:SF9">
    <property type="entry name" value="DIGUANYLATE CYCLASE DGCM-RELATED"/>
    <property type="match status" value="1"/>
</dbReference>
<organism evidence="5 6">
    <name type="scientific">Campylobacter canadensis</name>
    <dbReference type="NCBI Taxonomy" id="449520"/>
    <lineage>
        <taxon>Bacteria</taxon>
        <taxon>Pseudomonadati</taxon>
        <taxon>Campylobacterota</taxon>
        <taxon>Epsilonproteobacteria</taxon>
        <taxon>Campylobacterales</taxon>
        <taxon>Campylobacteraceae</taxon>
        <taxon>Campylobacter</taxon>
    </lineage>
</organism>
<name>A0ABS7WQK2_9BACT</name>
<dbReference type="SUPFAM" id="SSF55073">
    <property type="entry name" value="Nucleotide cyclase"/>
    <property type="match status" value="1"/>
</dbReference>
<dbReference type="Gene3D" id="3.30.70.270">
    <property type="match status" value="1"/>
</dbReference>
<dbReference type="Pfam" id="PF00990">
    <property type="entry name" value="GGDEF"/>
    <property type="match status" value="1"/>
</dbReference>
<dbReference type="InterPro" id="IPR000160">
    <property type="entry name" value="GGDEF_dom"/>
</dbReference>
<dbReference type="NCBIfam" id="TIGR00254">
    <property type="entry name" value="GGDEF"/>
    <property type="match status" value="1"/>
</dbReference>
<evidence type="ECO:0000313" key="5">
    <source>
        <dbReference type="EMBL" id="MBZ7987040.1"/>
    </source>
</evidence>
<feature type="transmembrane region" description="Helical" evidence="3">
    <location>
        <begin position="154"/>
        <end position="175"/>
    </location>
</feature>
<dbReference type="PANTHER" id="PTHR45138">
    <property type="entry name" value="REGULATORY COMPONENTS OF SENSORY TRANSDUCTION SYSTEM"/>
    <property type="match status" value="1"/>
</dbReference>
<comment type="catalytic activity">
    <reaction evidence="2">
        <text>2 GTP = 3',3'-c-di-GMP + 2 diphosphate</text>
        <dbReference type="Rhea" id="RHEA:24898"/>
        <dbReference type="ChEBI" id="CHEBI:33019"/>
        <dbReference type="ChEBI" id="CHEBI:37565"/>
        <dbReference type="ChEBI" id="CHEBI:58805"/>
        <dbReference type="EC" id="2.7.7.65"/>
    </reaction>
</comment>
<evidence type="ECO:0000259" key="4">
    <source>
        <dbReference type="PROSITE" id="PS50887"/>
    </source>
</evidence>
<comment type="caution">
    <text evidence="5">The sequence shown here is derived from an EMBL/GenBank/DDBJ whole genome shotgun (WGS) entry which is preliminary data.</text>
</comment>
<proteinExistence type="predicted"/>
<dbReference type="PROSITE" id="PS50887">
    <property type="entry name" value="GGDEF"/>
    <property type="match status" value="1"/>
</dbReference>
<evidence type="ECO:0000256" key="1">
    <source>
        <dbReference type="ARBA" id="ARBA00012528"/>
    </source>
</evidence>
<feature type="transmembrane region" description="Helical" evidence="3">
    <location>
        <begin position="12"/>
        <end position="34"/>
    </location>
</feature>
<evidence type="ECO:0000256" key="3">
    <source>
        <dbReference type="SAM" id="Phobius"/>
    </source>
</evidence>
<dbReference type="SMART" id="SM00267">
    <property type="entry name" value="GGDEF"/>
    <property type="match status" value="1"/>
</dbReference>
<dbReference type="EC" id="2.7.7.65" evidence="1"/>
<feature type="transmembrane region" description="Helical" evidence="3">
    <location>
        <begin position="68"/>
        <end position="86"/>
    </location>
</feature>
<accession>A0ABS7WQK2</accession>
<dbReference type="EMBL" id="JACGBB010000004">
    <property type="protein sequence ID" value="MBZ7987040.1"/>
    <property type="molecule type" value="Genomic_DNA"/>
</dbReference>
<dbReference type="InterPro" id="IPR029787">
    <property type="entry name" value="Nucleotide_cyclase"/>
</dbReference>
<feature type="domain" description="GGDEF" evidence="4">
    <location>
        <begin position="222"/>
        <end position="354"/>
    </location>
</feature>
<feature type="transmembrane region" description="Helical" evidence="3">
    <location>
        <begin position="115"/>
        <end position="134"/>
    </location>
</feature>
<keyword evidence="3" id="KW-0812">Transmembrane</keyword>
<feature type="transmembrane region" description="Helical" evidence="3">
    <location>
        <begin position="40"/>
        <end position="61"/>
    </location>
</feature>
<dbReference type="InterPro" id="IPR050469">
    <property type="entry name" value="Diguanylate_Cyclase"/>
</dbReference>
<dbReference type="CDD" id="cd01949">
    <property type="entry name" value="GGDEF"/>
    <property type="match status" value="1"/>
</dbReference>
<sequence>MGTFLNKQDLEMALKIGKAICVLFCVPHIILGIILWHYSFVIPAMVSYFISAMYIIVLKAVRKDNINVIAFAIHTACILYACSMNFYFGWDFGAEYFLLPCIAFCYVGDYKSSKIVYLIAFIQTFVFELLYYLIEVKNIGFNYNFVVNGKNLDEIFYIGHSFIATSIIFLAMYLLRIRLTISIKDKEETNLVLEYNASIDSLTALLNRRAFIEKIKKQKDINNFCFAIMDIDFFKKINDNYGHNAGDEVLKVCATLLNKNFSDDIVCRWGGEEFIVFSTRFDKENFYEKCDNFRKEFAKYPFYQGQFLSSVSIGAAVFKLVFNYNDFDKYIQLIDNNLYYVKNNGKNSVLIKEYEYQN</sequence>
<keyword evidence="3" id="KW-0472">Membrane</keyword>
<protein>
    <recommendedName>
        <fullName evidence="1">diguanylate cyclase</fullName>
        <ecNumber evidence="1">2.7.7.65</ecNumber>
    </recommendedName>
</protein>
<reference evidence="5 6" key="1">
    <citation type="submission" date="2020-07" db="EMBL/GenBank/DDBJ databases">
        <title>Transfer of Campylobacter canadensis to the novel genus Avispirillum gen. nov., that also includes two novel species recovered from migratory waterfowl: Avispirillum anseris sp. nov. and Avispirillum brantae sp. nov.</title>
        <authorList>
            <person name="Miller W.G."/>
            <person name="Chapman M.H."/>
            <person name="Yee E."/>
            <person name="Inglis G.D."/>
        </authorList>
    </citation>
    <scope>NUCLEOTIDE SEQUENCE [LARGE SCALE GENOMIC DNA]</scope>
    <source>
        <strain evidence="5 6">L283</strain>
    </source>
</reference>